<proteinExistence type="predicted"/>
<dbReference type="Proteomes" id="UP000631312">
    <property type="component" value="Unassembled WGS sequence"/>
</dbReference>
<accession>A0A7W7HJY9</accession>
<dbReference type="EMBL" id="JACHNC010000001">
    <property type="protein sequence ID" value="MBB4751919.1"/>
    <property type="molecule type" value="Genomic_DNA"/>
</dbReference>
<gene>
    <name evidence="1" type="ORF">Alo02nite_72530</name>
    <name evidence="2" type="ORF">BJ964_006080</name>
</gene>
<organism evidence="2 3">
    <name type="scientific">Actinoplanes lobatus</name>
    <dbReference type="NCBI Taxonomy" id="113568"/>
    <lineage>
        <taxon>Bacteria</taxon>
        <taxon>Bacillati</taxon>
        <taxon>Actinomycetota</taxon>
        <taxon>Actinomycetes</taxon>
        <taxon>Micromonosporales</taxon>
        <taxon>Micromonosporaceae</taxon>
        <taxon>Actinoplanes</taxon>
    </lineage>
</organism>
<sequence length="72" mass="7330">MDAISGVTSSSDARAQLVKYQQQLAKDLAAKAAAKVINADRAAVAKAEQAVQQVERSAAATGSIGTTLDVTV</sequence>
<protein>
    <submittedName>
        <fullName evidence="2">Uncharacterized protein</fullName>
    </submittedName>
</protein>
<dbReference type="Proteomes" id="UP000590511">
    <property type="component" value="Unassembled WGS sequence"/>
</dbReference>
<name>A0A7W7HJY9_9ACTN</name>
<evidence type="ECO:0000313" key="1">
    <source>
        <dbReference type="EMBL" id="GIE44355.1"/>
    </source>
</evidence>
<dbReference type="RefSeq" id="WP_188123874.1">
    <property type="nucleotide sequence ID" value="NZ_BOMP01000124.1"/>
</dbReference>
<evidence type="ECO:0000313" key="4">
    <source>
        <dbReference type="Proteomes" id="UP000631312"/>
    </source>
</evidence>
<dbReference type="AlphaFoldDB" id="A0A7W7HJY9"/>
<reference evidence="1 4" key="2">
    <citation type="submission" date="2021-01" db="EMBL/GenBank/DDBJ databases">
        <title>Whole genome shotgun sequence of Actinoplanes lobatus NBRC 12513.</title>
        <authorList>
            <person name="Komaki H."/>
            <person name="Tamura T."/>
        </authorList>
    </citation>
    <scope>NUCLEOTIDE SEQUENCE [LARGE SCALE GENOMIC DNA]</scope>
    <source>
        <strain evidence="1 4">NBRC 12513</strain>
    </source>
</reference>
<comment type="caution">
    <text evidence="2">The sequence shown here is derived from an EMBL/GenBank/DDBJ whole genome shotgun (WGS) entry which is preliminary data.</text>
</comment>
<evidence type="ECO:0000313" key="2">
    <source>
        <dbReference type="EMBL" id="MBB4751919.1"/>
    </source>
</evidence>
<keyword evidence="4" id="KW-1185">Reference proteome</keyword>
<dbReference type="EMBL" id="BOMP01000124">
    <property type="protein sequence ID" value="GIE44355.1"/>
    <property type="molecule type" value="Genomic_DNA"/>
</dbReference>
<evidence type="ECO:0000313" key="3">
    <source>
        <dbReference type="Proteomes" id="UP000590511"/>
    </source>
</evidence>
<reference evidence="2 3" key="1">
    <citation type="submission" date="2020-08" db="EMBL/GenBank/DDBJ databases">
        <title>Sequencing the genomes of 1000 actinobacteria strains.</title>
        <authorList>
            <person name="Klenk H.-P."/>
        </authorList>
    </citation>
    <scope>NUCLEOTIDE SEQUENCE [LARGE SCALE GENOMIC DNA]</scope>
    <source>
        <strain evidence="2 3">DSM 43150</strain>
    </source>
</reference>